<evidence type="ECO:0000313" key="2">
    <source>
        <dbReference type="EMBL" id="OHT10647.1"/>
    </source>
</evidence>
<keyword evidence="3" id="KW-1185">Reference proteome</keyword>
<name>A0A1J4KGV8_9EUKA</name>
<proteinExistence type="predicted"/>
<feature type="region of interest" description="Disordered" evidence="1">
    <location>
        <begin position="69"/>
        <end position="122"/>
    </location>
</feature>
<dbReference type="VEuPathDB" id="TrichDB:TRFO_04147"/>
<feature type="region of interest" description="Disordered" evidence="1">
    <location>
        <begin position="214"/>
        <end position="244"/>
    </location>
</feature>
<gene>
    <name evidence="2" type="ORF">TRFO_04147</name>
</gene>
<sequence length="244" mass="27684">MSVREKPVASRLLDLKEKERAYSRHVTAVVRARATINTTQPDTPRRLLVAANNNAKYRRSLKREYDNNARKVRDLSRPQSQQTRRIVHDSNITSPHEIDIFADPLPRSNNYNRPPVYTPQANRNKYLYNLDYKEDSSVSDLMTSETSKLTSLSSASNNNKFTGSRPSSAASSTRSTSSSLVSPYLTEPKRNKQKTKIDRVKIGYAPQAIVESVEVDEDELSSSRRSPSRKSIKDMLEDEYAMVG</sequence>
<dbReference type="EMBL" id="MLAK01000605">
    <property type="protein sequence ID" value="OHT10647.1"/>
    <property type="molecule type" value="Genomic_DNA"/>
</dbReference>
<feature type="compositionally biased region" description="Low complexity" evidence="1">
    <location>
        <begin position="149"/>
        <end position="183"/>
    </location>
</feature>
<dbReference type="Proteomes" id="UP000179807">
    <property type="component" value="Unassembled WGS sequence"/>
</dbReference>
<reference evidence="2" key="1">
    <citation type="submission" date="2016-10" db="EMBL/GenBank/DDBJ databases">
        <authorList>
            <person name="Benchimol M."/>
            <person name="Almeida L.G."/>
            <person name="Vasconcelos A.T."/>
            <person name="Perreira-Neves A."/>
            <person name="Rosa I.A."/>
            <person name="Tasca T."/>
            <person name="Bogo M.R."/>
            <person name="de Souza W."/>
        </authorList>
    </citation>
    <scope>NUCLEOTIDE SEQUENCE [LARGE SCALE GENOMIC DNA]</scope>
    <source>
        <strain evidence="2">K</strain>
    </source>
</reference>
<dbReference type="RefSeq" id="XP_068363783.1">
    <property type="nucleotide sequence ID" value="XM_068491718.1"/>
</dbReference>
<feature type="compositionally biased region" description="Basic and acidic residues" evidence="1">
    <location>
        <begin position="187"/>
        <end position="198"/>
    </location>
</feature>
<organism evidence="2 3">
    <name type="scientific">Tritrichomonas foetus</name>
    <dbReference type="NCBI Taxonomy" id="1144522"/>
    <lineage>
        <taxon>Eukaryota</taxon>
        <taxon>Metamonada</taxon>
        <taxon>Parabasalia</taxon>
        <taxon>Tritrichomonadida</taxon>
        <taxon>Tritrichomonadidae</taxon>
        <taxon>Tritrichomonas</taxon>
    </lineage>
</organism>
<comment type="caution">
    <text evidence="2">The sequence shown here is derived from an EMBL/GenBank/DDBJ whole genome shotgun (WGS) entry which is preliminary data.</text>
</comment>
<accession>A0A1J4KGV8</accession>
<dbReference type="OrthoDB" id="10619770at2759"/>
<feature type="compositionally biased region" description="Polar residues" evidence="1">
    <location>
        <begin position="77"/>
        <end position="94"/>
    </location>
</feature>
<protein>
    <submittedName>
        <fullName evidence="2">Uncharacterized protein</fullName>
    </submittedName>
</protein>
<evidence type="ECO:0000256" key="1">
    <source>
        <dbReference type="SAM" id="MobiDB-lite"/>
    </source>
</evidence>
<dbReference type="GeneID" id="94826422"/>
<dbReference type="AlphaFoldDB" id="A0A1J4KGV8"/>
<feature type="region of interest" description="Disordered" evidence="1">
    <location>
        <begin position="149"/>
        <end position="198"/>
    </location>
</feature>
<evidence type="ECO:0000313" key="3">
    <source>
        <dbReference type="Proteomes" id="UP000179807"/>
    </source>
</evidence>